<evidence type="ECO:0000256" key="8">
    <source>
        <dbReference type="ARBA" id="ARBA00022824"/>
    </source>
</evidence>
<dbReference type="InParanoid" id="A0A6I8NFI6"/>
<evidence type="ECO:0000256" key="5">
    <source>
        <dbReference type="ARBA" id="ARBA00022481"/>
    </source>
</evidence>
<evidence type="ECO:0000256" key="2">
    <source>
        <dbReference type="ARBA" id="ARBA00004496"/>
    </source>
</evidence>
<evidence type="ECO:0000256" key="11">
    <source>
        <dbReference type="ARBA" id="ARBA00024805"/>
    </source>
</evidence>
<evidence type="ECO:0000256" key="7">
    <source>
        <dbReference type="ARBA" id="ARBA00022553"/>
    </source>
</evidence>
<evidence type="ECO:0000256" key="4">
    <source>
        <dbReference type="ARBA" id="ARBA00015575"/>
    </source>
</evidence>
<keyword evidence="7" id="KW-0597">Phosphoprotein</keyword>
<dbReference type="GO" id="GO:0005783">
    <property type="term" value="C:endoplasmic reticulum"/>
    <property type="evidence" value="ECO:0007669"/>
    <property type="project" value="UniProtKB-SubCell"/>
</dbReference>
<keyword evidence="15" id="KW-1185">Reference proteome</keyword>
<evidence type="ECO:0000256" key="3">
    <source>
        <dbReference type="ARBA" id="ARBA00006405"/>
    </source>
</evidence>
<accession>A0A6I8NFI6</accession>
<comment type="subcellular location">
    <subcellularLocation>
        <location evidence="2">Cytoplasm</location>
    </subcellularLocation>
    <subcellularLocation>
        <location evidence="1">Endoplasmic reticulum</location>
    </subcellularLocation>
</comment>
<feature type="region of interest" description="Disordered" evidence="12">
    <location>
        <begin position="1"/>
        <end position="87"/>
    </location>
</feature>
<dbReference type="InterPro" id="IPR021625">
    <property type="entry name" value="PI31_Prot_N"/>
</dbReference>
<evidence type="ECO:0000313" key="14">
    <source>
        <dbReference type="Ensembl" id="ENSOANP00000039865.1"/>
    </source>
</evidence>
<evidence type="ECO:0000256" key="12">
    <source>
        <dbReference type="SAM" id="MobiDB-lite"/>
    </source>
</evidence>
<keyword evidence="5" id="KW-0488">Methylation</keyword>
<dbReference type="InterPro" id="IPR045128">
    <property type="entry name" value="PI31-like"/>
</dbReference>
<dbReference type="Bgee" id="ENSOANG00000043606">
    <property type="expression patterns" value="Expressed in heart and 7 other cell types or tissues"/>
</dbReference>
<dbReference type="GO" id="GO:0006511">
    <property type="term" value="P:ubiquitin-dependent protein catabolic process"/>
    <property type="evidence" value="ECO:0000318"/>
    <property type="project" value="GO_Central"/>
</dbReference>
<evidence type="ECO:0000313" key="15">
    <source>
        <dbReference type="Proteomes" id="UP000002279"/>
    </source>
</evidence>
<protein>
    <recommendedName>
        <fullName evidence="4">Proteasome inhibitor PI31 subunit</fullName>
    </recommendedName>
</protein>
<comment type="function">
    <text evidence="11">Plays an important role in control of proteasome function. Inhibits the hydrolysis of protein and peptide substrates by the 20S proteasome. Also inhibits the activation of the proteasome by the proteasome regulatory proteins PA700 and PA28.</text>
</comment>
<evidence type="ECO:0000259" key="13">
    <source>
        <dbReference type="Pfam" id="PF11566"/>
    </source>
</evidence>
<dbReference type="PANTHER" id="PTHR13266">
    <property type="entry name" value="PROTEASOME INHIBITOR"/>
    <property type="match status" value="1"/>
</dbReference>
<reference evidence="14" key="1">
    <citation type="submission" date="2025-08" db="UniProtKB">
        <authorList>
            <consortium name="Ensembl"/>
        </authorList>
    </citation>
    <scope>IDENTIFICATION</scope>
    <source>
        <strain evidence="14">Glennie</strain>
    </source>
</reference>
<reference evidence="14" key="2">
    <citation type="submission" date="2025-09" db="UniProtKB">
        <authorList>
            <consortium name="Ensembl"/>
        </authorList>
    </citation>
    <scope>IDENTIFICATION</scope>
    <source>
        <strain evidence="14">Glennie</strain>
    </source>
</reference>
<evidence type="ECO:0000256" key="1">
    <source>
        <dbReference type="ARBA" id="ARBA00004240"/>
    </source>
</evidence>
<name>A0A6I8NFI6_ORNAN</name>
<dbReference type="Proteomes" id="UP000002279">
    <property type="component" value="Unplaced"/>
</dbReference>
<dbReference type="GeneTree" id="ENSGT00390000012257"/>
<dbReference type="Ensembl" id="ENSOANT00000065614.1">
    <property type="protein sequence ID" value="ENSOANP00000039865.1"/>
    <property type="gene ID" value="ENSOANG00000043606.1"/>
</dbReference>
<evidence type="ECO:0000256" key="6">
    <source>
        <dbReference type="ARBA" id="ARBA00022490"/>
    </source>
</evidence>
<feature type="region of interest" description="Disordered" evidence="12">
    <location>
        <begin position="253"/>
        <end position="297"/>
    </location>
</feature>
<keyword evidence="6" id="KW-0963">Cytoplasm</keyword>
<keyword evidence="10" id="KW-0007">Acetylation</keyword>
<dbReference type="GO" id="GO:0004866">
    <property type="term" value="F:endopeptidase inhibitor activity"/>
    <property type="evidence" value="ECO:0007669"/>
    <property type="project" value="InterPro"/>
</dbReference>
<dbReference type="FunFam" id="3.40.1000.30:FF:000002">
    <property type="entry name" value="Proteasome inhibitor PI31 subunit"/>
    <property type="match status" value="1"/>
</dbReference>
<feature type="region of interest" description="Disordered" evidence="12">
    <location>
        <begin position="220"/>
        <end position="241"/>
    </location>
</feature>
<dbReference type="AlphaFoldDB" id="A0A6I8NFI6"/>
<feature type="compositionally biased region" description="Low complexity" evidence="12">
    <location>
        <begin position="62"/>
        <end position="72"/>
    </location>
</feature>
<sequence>MTEVGVAPPGPAPNAKAGPDDVIRAVGVASPGSAPSRGEGVAWIGRRRDGRGVSRSLPPDVAGAGPAPSVGGARRGRARARGRAGMSGSESGAGLELLFRWASPGLARPHDALLCFVHWELVTHRYRCLGAGDQAGPEEEESELLPAGWNADPDLFTLRYRRAADHRDPAAAPRELLLKAVPVDGTLILNAMECNSQQVVSLTLNVADYVDEEHLQDFHRYLGGGGPPPSPSPPVGLRGAPRKRVGWGWDWGEVPGRENPTELRPTSDPPGAGGVERIPGPQSGSGAGPVAAKEAMVSGGSPVIRRPQARGSIVSGLHGTPVGPTPGTDTHPALDTGRWAHTQRSDRFIAEATVLARWRKTFPVPGTGRAVGNAKLKGAKTT</sequence>
<dbReference type="Gene3D" id="3.40.1000.30">
    <property type="match status" value="1"/>
</dbReference>
<evidence type="ECO:0000256" key="9">
    <source>
        <dbReference type="ARBA" id="ARBA00022942"/>
    </source>
</evidence>
<feature type="domain" description="PI31 proteasome regulator N-terminal" evidence="13">
    <location>
        <begin position="103"/>
        <end position="215"/>
    </location>
</feature>
<dbReference type="GO" id="GO:0043161">
    <property type="term" value="P:proteasome-mediated ubiquitin-dependent protein catabolic process"/>
    <property type="evidence" value="ECO:0007669"/>
    <property type="project" value="InterPro"/>
</dbReference>
<keyword evidence="8" id="KW-0256">Endoplasmic reticulum</keyword>
<comment type="similarity">
    <text evidence="3">Belongs to the proteasome inhibitor PI31 family.</text>
</comment>
<keyword evidence="9" id="KW-0647">Proteasome</keyword>
<evidence type="ECO:0000256" key="10">
    <source>
        <dbReference type="ARBA" id="ARBA00022990"/>
    </source>
</evidence>
<dbReference type="PANTHER" id="PTHR13266:SF1">
    <property type="entry name" value="PROTEASOME INHIBITOR PI31 SUBUNIT"/>
    <property type="match status" value="1"/>
</dbReference>
<dbReference type="Pfam" id="PF11566">
    <property type="entry name" value="PI31_Prot_N"/>
    <property type="match status" value="1"/>
</dbReference>
<dbReference type="GO" id="GO:0070628">
    <property type="term" value="F:proteasome binding"/>
    <property type="evidence" value="ECO:0007669"/>
    <property type="project" value="InterPro"/>
</dbReference>
<organism evidence="14 15">
    <name type="scientific">Ornithorhynchus anatinus</name>
    <name type="common">Duckbill platypus</name>
    <dbReference type="NCBI Taxonomy" id="9258"/>
    <lineage>
        <taxon>Eukaryota</taxon>
        <taxon>Metazoa</taxon>
        <taxon>Chordata</taxon>
        <taxon>Craniata</taxon>
        <taxon>Vertebrata</taxon>
        <taxon>Euteleostomi</taxon>
        <taxon>Mammalia</taxon>
        <taxon>Monotremata</taxon>
        <taxon>Ornithorhynchidae</taxon>
        <taxon>Ornithorhynchus</taxon>
    </lineage>
</organism>
<proteinExistence type="inferred from homology"/>
<dbReference type="GO" id="GO:0000502">
    <property type="term" value="C:proteasome complex"/>
    <property type="evidence" value="ECO:0007669"/>
    <property type="project" value="UniProtKB-KW"/>
</dbReference>